<gene>
    <name evidence="8" type="ORF">ABIG07_006928</name>
</gene>
<sequence>MKQLISKTTVDALPAGALLVDTKIDGFVARKLPSGKVSYGFRYRKNGKQWWLALGVHGQSGTTADTARAQAKVFQGQVAGGKDPGAAKLAEREKALQAKQAAKNTVDAVLDQFVKRHVDSLRSAATVKQCLDDYVRPKIGSKSIYDLKRRDIVEMLDAIEGKDGELAVTADRVLAYVRKAFNWQMARDDEFTSPIVKGMARTKPAERARDRILADDEIRSLWKALDSSEAGPEPFRKLVRILLLTGQRRDEIGLMQAEEIDGDTFVIPGERYKTGELNAVPLTDSARQWIGDRKSGYVFSTTGGSRPFSGHSKAKNQLDAVIAKQRKADGLKPMAEWRLHDLRRTARSLMSRAGVSSDIAELVLGHKLMGVRRVYDRYSYAAEKRDALEKLAGLVSIILNPPADNVVQFEVRA</sequence>
<keyword evidence="3 5" id="KW-0238">DNA-binding</keyword>
<dbReference type="InterPro" id="IPR044068">
    <property type="entry name" value="CB"/>
</dbReference>
<evidence type="ECO:0000256" key="1">
    <source>
        <dbReference type="ARBA" id="ARBA00008857"/>
    </source>
</evidence>
<dbReference type="InterPro" id="IPR002104">
    <property type="entry name" value="Integrase_catalytic"/>
</dbReference>
<evidence type="ECO:0000259" key="6">
    <source>
        <dbReference type="PROSITE" id="PS51898"/>
    </source>
</evidence>
<evidence type="ECO:0000256" key="3">
    <source>
        <dbReference type="ARBA" id="ARBA00023125"/>
    </source>
</evidence>
<comment type="similarity">
    <text evidence="1">Belongs to the 'phage' integrase family.</text>
</comment>
<dbReference type="InterPro" id="IPR025166">
    <property type="entry name" value="Integrase_DNA_bind_dom"/>
</dbReference>
<keyword evidence="2" id="KW-0229">DNA integration</keyword>
<dbReference type="Proteomes" id="UP001565369">
    <property type="component" value="Unassembled WGS sequence"/>
</dbReference>
<dbReference type="Pfam" id="PF13356">
    <property type="entry name" value="Arm-DNA-bind_3"/>
    <property type="match status" value="1"/>
</dbReference>
<dbReference type="CDD" id="cd00801">
    <property type="entry name" value="INT_P4_C"/>
    <property type="match status" value="1"/>
</dbReference>
<dbReference type="InterPro" id="IPR013762">
    <property type="entry name" value="Integrase-like_cat_sf"/>
</dbReference>
<dbReference type="InterPro" id="IPR050808">
    <property type="entry name" value="Phage_Integrase"/>
</dbReference>
<dbReference type="Gene3D" id="1.10.443.10">
    <property type="entry name" value="Intergrase catalytic core"/>
    <property type="match status" value="1"/>
</dbReference>
<reference evidence="8 9" key="1">
    <citation type="submission" date="2024-07" db="EMBL/GenBank/DDBJ databases">
        <title>Genomic Encyclopedia of Type Strains, Phase V (KMG-V): Genome sequencing to study the core and pangenomes of soil and plant-associated prokaryotes.</title>
        <authorList>
            <person name="Whitman W."/>
        </authorList>
    </citation>
    <scope>NUCLEOTIDE SEQUENCE [LARGE SCALE GENOMIC DNA]</scope>
    <source>
        <strain evidence="8 9">USDA 152</strain>
    </source>
</reference>
<comment type="caution">
    <text evidence="8">The sequence shown here is derived from an EMBL/GenBank/DDBJ whole genome shotgun (WGS) entry which is preliminary data.</text>
</comment>
<accession>A0ABV4G261</accession>
<keyword evidence="9" id="KW-1185">Reference proteome</keyword>
<feature type="domain" description="Core-binding (CB)" evidence="7">
    <location>
        <begin position="104"/>
        <end position="185"/>
    </location>
</feature>
<organism evidence="8 9">
    <name type="scientific">Bradyrhizobium ottawaense</name>
    <dbReference type="NCBI Taxonomy" id="931866"/>
    <lineage>
        <taxon>Bacteria</taxon>
        <taxon>Pseudomonadati</taxon>
        <taxon>Pseudomonadota</taxon>
        <taxon>Alphaproteobacteria</taxon>
        <taxon>Hyphomicrobiales</taxon>
        <taxon>Nitrobacteraceae</taxon>
        <taxon>Bradyrhizobium</taxon>
    </lineage>
</organism>
<dbReference type="Gene3D" id="3.30.160.390">
    <property type="entry name" value="Integrase, DNA-binding domain"/>
    <property type="match status" value="1"/>
</dbReference>
<evidence type="ECO:0000313" key="8">
    <source>
        <dbReference type="EMBL" id="MEY9457980.1"/>
    </source>
</evidence>
<dbReference type="InterPro" id="IPR010998">
    <property type="entry name" value="Integrase_recombinase_N"/>
</dbReference>
<dbReference type="Gene3D" id="1.10.150.130">
    <property type="match status" value="1"/>
</dbReference>
<proteinExistence type="inferred from homology"/>
<evidence type="ECO:0000313" key="9">
    <source>
        <dbReference type="Proteomes" id="UP001565369"/>
    </source>
</evidence>
<protein>
    <submittedName>
        <fullName evidence="8">Integrase</fullName>
    </submittedName>
</protein>
<dbReference type="PANTHER" id="PTHR30629:SF2">
    <property type="entry name" value="PROPHAGE INTEGRASE INTS-RELATED"/>
    <property type="match status" value="1"/>
</dbReference>
<dbReference type="EMBL" id="JBGBZJ010000003">
    <property type="protein sequence ID" value="MEY9457980.1"/>
    <property type="molecule type" value="Genomic_DNA"/>
</dbReference>
<dbReference type="InterPro" id="IPR053876">
    <property type="entry name" value="Phage_int_M"/>
</dbReference>
<evidence type="ECO:0000256" key="4">
    <source>
        <dbReference type="ARBA" id="ARBA00023172"/>
    </source>
</evidence>
<dbReference type="SUPFAM" id="SSF56349">
    <property type="entry name" value="DNA breaking-rejoining enzymes"/>
    <property type="match status" value="1"/>
</dbReference>
<dbReference type="Pfam" id="PF22022">
    <property type="entry name" value="Phage_int_M"/>
    <property type="match status" value="1"/>
</dbReference>
<dbReference type="PROSITE" id="PS51900">
    <property type="entry name" value="CB"/>
    <property type="match status" value="1"/>
</dbReference>
<dbReference type="RefSeq" id="WP_370131860.1">
    <property type="nucleotide sequence ID" value="NZ_JBGBZJ010000003.1"/>
</dbReference>
<name>A0ABV4G261_9BRAD</name>
<dbReference type="InterPro" id="IPR038488">
    <property type="entry name" value="Integrase_DNA-bd_sf"/>
</dbReference>
<evidence type="ECO:0000256" key="2">
    <source>
        <dbReference type="ARBA" id="ARBA00022908"/>
    </source>
</evidence>
<evidence type="ECO:0000256" key="5">
    <source>
        <dbReference type="PROSITE-ProRule" id="PRU01248"/>
    </source>
</evidence>
<dbReference type="PANTHER" id="PTHR30629">
    <property type="entry name" value="PROPHAGE INTEGRASE"/>
    <property type="match status" value="1"/>
</dbReference>
<feature type="domain" description="Tyr recombinase" evidence="6">
    <location>
        <begin position="208"/>
        <end position="389"/>
    </location>
</feature>
<dbReference type="Pfam" id="PF00589">
    <property type="entry name" value="Phage_integrase"/>
    <property type="match status" value="1"/>
</dbReference>
<evidence type="ECO:0000259" key="7">
    <source>
        <dbReference type="PROSITE" id="PS51900"/>
    </source>
</evidence>
<dbReference type="PROSITE" id="PS51898">
    <property type="entry name" value="TYR_RECOMBINASE"/>
    <property type="match status" value="1"/>
</dbReference>
<dbReference type="InterPro" id="IPR011010">
    <property type="entry name" value="DNA_brk_join_enz"/>
</dbReference>
<keyword evidence="4" id="KW-0233">DNA recombination</keyword>